<gene>
    <name evidence="2" type="ORF">A6J77_008050</name>
</gene>
<evidence type="ECO:0000256" key="1">
    <source>
        <dbReference type="SAM" id="Phobius"/>
    </source>
</evidence>
<feature type="transmembrane region" description="Helical" evidence="1">
    <location>
        <begin position="138"/>
        <end position="160"/>
    </location>
</feature>
<comment type="caution">
    <text evidence="2">The sequence shown here is derived from an EMBL/GenBank/DDBJ whole genome shotgun (WGS) entry which is preliminary data.</text>
</comment>
<feature type="transmembrane region" description="Helical" evidence="1">
    <location>
        <begin position="25"/>
        <end position="53"/>
    </location>
</feature>
<keyword evidence="1" id="KW-0812">Transmembrane</keyword>
<keyword evidence="1" id="KW-0472">Membrane</keyword>
<dbReference type="InterPro" id="IPR011470">
    <property type="entry name" value="DUF1576"/>
</dbReference>
<sequence>MRNTINNQLQRFLFLFFGETEIKPLFFYTVASIFILFGLIMQSPSTLISGYWTILLSPSNLITDYFEVGGIGATFFNVGTLTLANTFFIHRNAPKITGPLLAAILTVMGFSFFGKNLYNSIPFLIGTFLYSKYSHTPIANLVLGALFSSALSPVVSLITFGQGLPIYIGMPVGIVSGVIIGFVIHPVSSSFIRFHQGFNLYNTGFTAGVIGLLIASIMRVFELPVSYDIEIQQLFSPLVTSFFIIFSLVLFLCGFILNDYSFKGYMKLRKSSGQLISDIVIEFGTPITLMNMGILGLIAISYVYIVGGQLEGAVVGGVLTVIGFAAFGKNPFNIIPIMVGIYLMQIAMHIDNPNTTSALLAALFGTTLAPIAGYYGWKAGLIAGALHAAVVQNTGSAHAGLNLYNNGFSGGFVAAFLVPILDVIKERTNEHERIRKG</sequence>
<dbReference type="EMBL" id="NBTM02000001">
    <property type="protein sequence ID" value="PNL92182.1"/>
    <property type="molecule type" value="Genomic_DNA"/>
</dbReference>
<evidence type="ECO:0000313" key="2">
    <source>
        <dbReference type="EMBL" id="PNL92182.1"/>
    </source>
</evidence>
<proteinExistence type="predicted"/>
<accession>A0A2J9PPD3</accession>
<dbReference type="Pfam" id="PF07613">
    <property type="entry name" value="DUF1576"/>
    <property type="match status" value="2"/>
</dbReference>
<feature type="transmembrane region" description="Helical" evidence="1">
    <location>
        <begin position="238"/>
        <end position="258"/>
    </location>
</feature>
<evidence type="ECO:0000313" key="3">
    <source>
        <dbReference type="Proteomes" id="UP000192813"/>
    </source>
</evidence>
<feature type="transmembrane region" description="Helical" evidence="1">
    <location>
        <begin position="356"/>
        <end position="377"/>
    </location>
</feature>
<dbReference type="Proteomes" id="UP000192813">
    <property type="component" value="Unassembled WGS sequence"/>
</dbReference>
<feature type="transmembrane region" description="Helical" evidence="1">
    <location>
        <begin position="199"/>
        <end position="218"/>
    </location>
</feature>
<name>A0A2J9PPD3_9LACT</name>
<reference evidence="3" key="1">
    <citation type="submission" date="2017-12" db="EMBL/GenBank/DDBJ databases">
        <title>FDA dAtabase for Regulatory Grade micrObial Sequences (FDA-ARGOS): Supporting development and validation of Infectious Disease Dx tests.</title>
        <authorList>
            <person name="Hoffmann M."/>
            <person name="Allard M."/>
            <person name="Evans P."/>
            <person name="Brown E."/>
            <person name="Tallon L."/>
            <person name="Sadzewicz L."/>
            <person name="Sengamalay N."/>
            <person name="Ott S."/>
            <person name="Godinez A."/>
            <person name="Nagaraj S."/>
            <person name="Vavikolanu K."/>
            <person name="Aluvathingal J."/>
            <person name="Nadendla S."/>
            <person name="Sichtig H."/>
        </authorList>
    </citation>
    <scope>NUCLEOTIDE SEQUENCE [LARGE SCALE GENOMIC DNA]</scope>
    <source>
        <strain evidence="3">FDAARGOS_249</strain>
    </source>
</reference>
<organism evidence="2 3">
    <name type="scientific">Aerococcus viridans</name>
    <dbReference type="NCBI Taxonomy" id="1377"/>
    <lineage>
        <taxon>Bacteria</taxon>
        <taxon>Bacillati</taxon>
        <taxon>Bacillota</taxon>
        <taxon>Bacilli</taxon>
        <taxon>Lactobacillales</taxon>
        <taxon>Aerococcaceae</taxon>
        <taxon>Aerococcus</taxon>
    </lineage>
</organism>
<protein>
    <submittedName>
        <fullName evidence="2">DUF1576 domain-containing protein</fullName>
    </submittedName>
</protein>
<keyword evidence="1" id="KW-1133">Transmembrane helix</keyword>
<dbReference type="RefSeq" id="WP_083069762.1">
    <property type="nucleotide sequence ID" value="NZ_JALXKY010000007.1"/>
</dbReference>
<feature type="transmembrane region" description="Helical" evidence="1">
    <location>
        <begin position="65"/>
        <end position="88"/>
    </location>
</feature>
<dbReference type="AlphaFoldDB" id="A0A2J9PPD3"/>
<feature type="transmembrane region" description="Helical" evidence="1">
    <location>
        <begin position="100"/>
        <end position="118"/>
    </location>
</feature>
<feature type="transmembrane region" description="Helical" evidence="1">
    <location>
        <begin position="279"/>
        <end position="304"/>
    </location>
</feature>
<feature type="transmembrane region" description="Helical" evidence="1">
    <location>
        <begin position="334"/>
        <end position="350"/>
    </location>
</feature>
<feature type="transmembrane region" description="Helical" evidence="1">
    <location>
        <begin position="310"/>
        <end position="327"/>
    </location>
</feature>
<feature type="transmembrane region" description="Helical" evidence="1">
    <location>
        <begin position="166"/>
        <end position="187"/>
    </location>
</feature>